<protein>
    <submittedName>
        <fullName evidence="2">Dynein heavy chain and region D6 of dynein motor</fullName>
    </submittedName>
</protein>
<evidence type="ECO:0000313" key="2">
    <source>
        <dbReference type="EMBL" id="GKT15105.1"/>
    </source>
</evidence>
<accession>A0ABQ5JXF9</accession>
<evidence type="ECO:0000256" key="1">
    <source>
        <dbReference type="ARBA" id="ARBA00008887"/>
    </source>
</evidence>
<evidence type="ECO:0000313" key="3">
    <source>
        <dbReference type="Proteomes" id="UP001057375"/>
    </source>
</evidence>
<sequence>TKYASLWEIDKDSTVEKFVKGTPTTIEFEERISHYETIENEILASPSVTSVLDCVQMCFDPVKSSLKSEAASWKYVFGAKLNSKAREDLLNLTEFMTDSEGKLQRKIETLDDVRELVAVLKELREVESEIDFRILPLEQTYAMLTRHGVGVAPTETDKVADLRYRLASLVKRGGEVQDELTKLAPVFEKELVKNVKEFV</sequence>
<dbReference type="EMBL" id="BQXS01005826">
    <property type="protein sequence ID" value="GKT15105.1"/>
    <property type="molecule type" value="Genomic_DNA"/>
</dbReference>
<dbReference type="Proteomes" id="UP001057375">
    <property type="component" value="Unassembled WGS sequence"/>
</dbReference>
<feature type="non-terminal residue" evidence="2">
    <location>
        <position position="1"/>
    </location>
</feature>
<proteinExistence type="inferred from homology"/>
<name>A0ABQ5JXF9_9EUKA</name>
<reference evidence="2" key="1">
    <citation type="submission" date="2022-03" db="EMBL/GenBank/DDBJ databases">
        <title>Draft genome sequence of Aduncisulcus paluster, a free-living microaerophilic Fornicata.</title>
        <authorList>
            <person name="Yuyama I."/>
            <person name="Kume K."/>
            <person name="Tamura T."/>
            <person name="Inagaki Y."/>
            <person name="Hashimoto T."/>
        </authorList>
    </citation>
    <scope>NUCLEOTIDE SEQUENCE</scope>
    <source>
        <strain evidence="2">NY0171</strain>
    </source>
</reference>
<comment type="similarity">
    <text evidence="1">Belongs to the dynein heavy chain family.</text>
</comment>
<keyword evidence="3" id="KW-1185">Reference proteome</keyword>
<dbReference type="InterPro" id="IPR026983">
    <property type="entry name" value="DHC"/>
</dbReference>
<organism evidence="2 3">
    <name type="scientific">Aduncisulcus paluster</name>
    <dbReference type="NCBI Taxonomy" id="2918883"/>
    <lineage>
        <taxon>Eukaryota</taxon>
        <taxon>Metamonada</taxon>
        <taxon>Carpediemonas-like organisms</taxon>
        <taxon>Aduncisulcus</taxon>
    </lineage>
</organism>
<dbReference type="PANTHER" id="PTHR46532:SF4">
    <property type="entry name" value="AAA+ ATPASE DOMAIN-CONTAINING PROTEIN"/>
    <property type="match status" value="1"/>
</dbReference>
<gene>
    <name evidence="2" type="ORF">ADUPG1_004076</name>
</gene>
<comment type="caution">
    <text evidence="2">The sequence shown here is derived from an EMBL/GenBank/DDBJ whole genome shotgun (WGS) entry which is preliminary data.</text>
</comment>
<feature type="non-terminal residue" evidence="2">
    <location>
        <position position="199"/>
    </location>
</feature>
<dbReference type="PANTHER" id="PTHR46532">
    <property type="entry name" value="MALE FERTILITY FACTOR KL5"/>
    <property type="match status" value="1"/>
</dbReference>